<dbReference type="RefSeq" id="XP_004183904.1">
    <property type="nucleotide sequence ID" value="XM_004183856.1"/>
</dbReference>
<feature type="transmembrane region" description="Helical" evidence="2">
    <location>
        <begin position="116"/>
        <end position="140"/>
    </location>
</feature>
<keyword evidence="4" id="KW-1185">Reference proteome</keyword>
<reference evidence="3 4" key="1">
    <citation type="submission" date="2012-10" db="EMBL/GenBank/DDBJ databases">
        <authorList>
            <person name="Zafar N."/>
            <person name="Inman J."/>
            <person name="Hall N."/>
            <person name="Lorenzi H."/>
            <person name="Caler E."/>
        </authorList>
    </citation>
    <scope>NUCLEOTIDE SEQUENCE [LARGE SCALE GENOMIC DNA]</scope>
    <source>
        <strain evidence="3 4">IP1</strain>
    </source>
</reference>
<feature type="transmembrane region" description="Helical" evidence="2">
    <location>
        <begin position="233"/>
        <end position="256"/>
    </location>
</feature>
<dbReference type="VEuPathDB" id="AmoebaDB:EIN_171030"/>
<evidence type="ECO:0000313" key="4">
    <source>
        <dbReference type="Proteomes" id="UP000014680"/>
    </source>
</evidence>
<keyword evidence="2" id="KW-1133">Transmembrane helix</keyword>
<organism evidence="3 4">
    <name type="scientific">Entamoeba invadens IP1</name>
    <dbReference type="NCBI Taxonomy" id="370355"/>
    <lineage>
        <taxon>Eukaryota</taxon>
        <taxon>Amoebozoa</taxon>
        <taxon>Evosea</taxon>
        <taxon>Archamoebae</taxon>
        <taxon>Mastigamoebida</taxon>
        <taxon>Entamoebidae</taxon>
        <taxon>Entamoeba</taxon>
    </lineage>
</organism>
<dbReference type="AlphaFoldDB" id="A0A0A1U0Y5"/>
<dbReference type="EMBL" id="KB207112">
    <property type="protein sequence ID" value="ELP84558.1"/>
    <property type="molecule type" value="Genomic_DNA"/>
</dbReference>
<feature type="region of interest" description="Disordered" evidence="1">
    <location>
        <begin position="283"/>
        <end position="308"/>
    </location>
</feature>
<evidence type="ECO:0008006" key="5">
    <source>
        <dbReference type="Google" id="ProtNLM"/>
    </source>
</evidence>
<protein>
    <recommendedName>
        <fullName evidence="5">Transmembrane protein</fullName>
    </recommendedName>
</protein>
<dbReference type="OMA" id="WYFSALQ"/>
<keyword evidence="2" id="KW-0812">Transmembrane</keyword>
<name>A0A0A1U0Y5_ENTIV</name>
<sequence>MQTQRLFFDIITLVLLSSFLVMIFVPPTIFEKTLVPRLIPRDIFLSAKTGNLTLSSTKTLGTLLDGAVHNTQARGLTKFAIGFTYFFSIVAVRTYNEDTANSMEIAQNYVLRGSPVFSYVMSIGGIVLANFVFYGIINAMMSIVAQFYPKLAEVRRFCNKFGWYFSALQLFDTFIPLVPVSLLNVVFACIGVPLHNFLFSVIHTSLPDLYVRHFWGVYLSEIVALKFVADLPYLFVVLFSIGDCLFACVLFSIYLFNTEAGTMPPQNYSVDPQHNETIKKDTLVFKDKTTEPSTQSNETKPLLEKKTD</sequence>
<evidence type="ECO:0000256" key="1">
    <source>
        <dbReference type="SAM" id="MobiDB-lite"/>
    </source>
</evidence>
<dbReference type="OrthoDB" id="10486882at2759"/>
<accession>A0A0A1U0Y5</accession>
<evidence type="ECO:0000256" key="2">
    <source>
        <dbReference type="SAM" id="Phobius"/>
    </source>
</evidence>
<dbReference type="Proteomes" id="UP000014680">
    <property type="component" value="Unassembled WGS sequence"/>
</dbReference>
<proteinExistence type="predicted"/>
<dbReference type="GeneID" id="14883558"/>
<feature type="transmembrane region" description="Helical" evidence="2">
    <location>
        <begin position="79"/>
        <end position="96"/>
    </location>
</feature>
<evidence type="ECO:0000313" key="3">
    <source>
        <dbReference type="EMBL" id="ELP84558.1"/>
    </source>
</evidence>
<feature type="transmembrane region" description="Helical" evidence="2">
    <location>
        <begin position="6"/>
        <end position="25"/>
    </location>
</feature>
<dbReference type="KEGG" id="eiv:EIN_171030"/>
<keyword evidence="2" id="KW-0472">Membrane</keyword>
<gene>
    <name evidence="3" type="ORF">EIN_171030</name>
</gene>